<dbReference type="OrthoDB" id="120976at2759"/>
<dbReference type="AlphaFoldDB" id="Q236L5"/>
<evidence type="ECO:0000313" key="3">
    <source>
        <dbReference type="Proteomes" id="UP000009168"/>
    </source>
</evidence>
<evidence type="ECO:0000313" key="2">
    <source>
        <dbReference type="EMBL" id="EAR92485.2"/>
    </source>
</evidence>
<reference evidence="3" key="1">
    <citation type="journal article" date="2006" name="PLoS Biol.">
        <title>Macronuclear genome sequence of the ciliate Tetrahymena thermophila, a model eukaryote.</title>
        <authorList>
            <person name="Eisen J.A."/>
            <person name="Coyne R.S."/>
            <person name="Wu M."/>
            <person name="Wu D."/>
            <person name="Thiagarajan M."/>
            <person name="Wortman J.R."/>
            <person name="Badger J.H."/>
            <person name="Ren Q."/>
            <person name="Amedeo P."/>
            <person name="Jones K.M."/>
            <person name="Tallon L.J."/>
            <person name="Delcher A.L."/>
            <person name="Salzberg S.L."/>
            <person name="Silva J.C."/>
            <person name="Haas B.J."/>
            <person name="Majoros W.H."/>
            <person name="Farzad M."/>
            <person name="Carlton J.M."/>
            <person name="Smith R.K. Jr."/>
            <person name="Garg J."/>
            <person name="Pearlman R.E."/>
            <person name="Karrer K.M."/>
            <person name="Sun L."/>
            <person name="Manning G."/>
            <person name="Elde N.C."/>
            <person name="Turkewitz A.P."/>
            <person name="Asai D.J."/>
            <person name="Wilkes D.E."/>
            <person name="Wang Y."/>
            <person name="Cai H."/>
            <person name="Collins K."/>
            <person name="Stewart B.A."/>
            <person name="Lee S.R."/>
            <person name="Wilamowska K."/>
            <person name="Weinberg Z."/>
            <person name="Ruzzo W.L."/>
            <person name="Wloga D."/>
            <person name="Gaertig J."/>
            <person name="Frankel J."/>
            <person name="Tsao C.-C."/>
            <person name="Gorovsky M.A."/>
            <person name="Keeling P.J."/>
            <person name="Waller R.F."/>
            <person name="Patron N.J."/>
            <person name="Cherry J.M."/>
            <person name="Stover N.A."/>
            <person name="Krieger C.J."/>
            <person name="del Toro C."/>
            <person name="Ryder H.F."/>
            <person name="Williamson S.C."/>
            <person name="Barbeau R.A."/>
            <person name="Hamilton E.P."/>
            <person name="Orias E."/>
        </authorList>
    </citation>
    <scope>NUCLEOTIDE SEQUENCE [LARGE SCALE GENOMIC DNA]</scope>
    <source>
        <strain evidence="3">SB210</strain>
    </source>
</reference>
<dbReference type="Proteomes" id="UP000009168">
    <property type="component" value="Unassembled WGS sequence"/>
</dbReference>
<dbReference type="GeneID" id="7827627"/>
<dbReference type="EMBL" id="GG662749">
    <property type="protein sequence ID" value="EAR92485.2"/>
    <property type="molecule type" value="Genomic_DNA"/>
</dbReference>
<evidence type="ECO:0000256" key="1">
    <source>
        <dbReference type="SAM" id="Phobius"/>
    </source>
</evidence>
<keyword evidence="1 2" id="KW-0812">Transmembrane</keyword>
<proteinExistence type="predicted"/>
<dbReference type="Gene3D" id="3.80.10.10">
    <property type="entry name" value="Ribonuclease Inhibitor"/>
    <property type="match status" value="1"/>
</dbReference>
<gene>
    <name evidence="2" type="ORF">TTHERM_00086820</name>
</gene>
<accession>Q236L5</accession>
<dbReference type="HOGENOM" id="CLU_1067437_0_0_1"/>
<feature type="transmembrane region" description="Helical" evidence="1">
    <location>
        <begin position="385"/>
        <end position="408"/>
    </location>
</feature>
<protein>
    <submittedName>
        <fullName evidence="2">Transmembrane protein, putative</fullName>
    </submittedName>
</protein>
<keyword evidence="1" id="KW-0472">Membrane</keyword>
<dbReference type="KEGG" id="tet:TTHERM_00086820"/>
<dbReference type="InterPro" id="IPR032675">
    <property type="entry name" value="LRR_dom_sf"/>
</dbReference>
<dbReference type="InParanoid" id="Q236L5"/>
<sequence>MQFVFCFIKEYRINLIQLRQQYLFEKLNNPNLFKEMGQYLPKQQDTQNEYYNDLKKFTNSNYSGNQKLKLEFMDLSDKDASNLAQALRQCISIVELDLLVYHTRINKNIQNEIVEAIQNCKKMQTLRIKFELLGPPIKNRRRNHSNNYGERERERELEQMIVLGNNIREFKDLQNLLIWNDIIFGTETAISLINGISECTNLSSLNMKLIFDSLFNENDAIFSQLGKLENLKILKLFIQSNQDNLIEGFPLIHKYLEQIKHLEQIDFCLKSQRRVQICQILESHLENAQTQNIQHQFYYMIILITKVLAILHMNQLKFNIYLFQISQWDKKLDHNYLQKKTLLGKIKDQLNQILSQFDCNVQINYFVIYNNQCISVNRFLNSPQFLCIPQFIIFIFYDQLLSSCFYFYQFIIFKKYYF</sequence>
<dbReference type="SUPFAM" id="SSF52047">
    <property type="entry name" value="RNI-like"/>
    <property type="match status" value="1"/>
</dbReference>
<keyword evidence="3" id="KW-1185">Reference proteome</keyword>
<organism evidence="2 3">
    <name type="scientific">Tetrahymena thermophila (strain SB210)</name>
    <dbReference type="NCBI Taxonomy" id="312017"/>
    <lineage>
        <taxon>Eukaryota</taxon>
        <taxon>Sar</taxon>
        <taxon>Alveolata</taxon>
        <taxon>Ciliophora</taxon>
        <taxon>Intramacronucleata</taxon>
        <taxon>Oligohymenophorea</taxon>
        <taxon>Hymenostomatida</taxon>
        <taxon>Tetrahymenina</taxon>
        <taxon>Tetrahymenidae</taxon>
        <taxon>Tetrahymena</taxon>
    </lineage>
</organism>
<dbReference type="RefSeq" id="XP_001012730.2">
    <property type="nucleotide sequence ID" value="XM_001012730.2"/>
</dbReference>
<name>Q236L5_TETTS</name>
<keyword evidence="1" id="KW-1133">Transmembrane helix</keyword>